<proteinExistence type="predicted"/>
<keyword evidence="8" id="KW-0812">Transmembrane</keyword>
<dbReference type="SUPFAM" id="SSF52540">
    <property type="entry name" value="P-loop containing nucleoside triphosphate hydrolases"/>
    <property type="match status" value="3"/>
</dbReference>
<dbReference type="InterPro" id="IPR003593">
    <property type="entry name" value="AAA+_ATPase"/>
</dbReference>
<feature type="domain" description="AAA+ ATPase" evidence="10">
    <location>
        <begin position="778"/>
        <end position="938"/>
    </location>
</feature>
<reference evidence="11" key="1">
    <citation type="submission" date="2021-02" db="EMBL/GenBank/DDBJ databases">
        <authorList>
            <person name="Nowell W R."/>
        </authorList>
    </citation>
    <scope>NUCLEOTIDE SEQUENCE</scope>
    <source>
        <strain evidence="11">Ploen Becks lab</strain>
    </source>
</reference>
<comment type="subcellular location">
    <subcellularLocation>
        <location evidence="1">Mitochondrion</location>
    </subcellularLocation>
</comment>
<dbReference type="Proteomes" id="UP000663879">
    <property type="component" value="Unassembled WGS sequence"/>
</dbReference>
<evidence type="ECO:0000256" key="1">
    <source>
        <dbReference type="ARBA" id="ARBA00004173"/>
    </source>
</evidence>
<comment type="function">
    <text evidence="6">Exhibits ATPase activity in vitro.</text>
</comment>
<keyword evidence="8" id="KW-0472">Membrane</keyword>
<feature type="domain" description="AAA+ ATPase" evidence="10">
    <location>
        <begin position="458"/>
        <end position="636"/>
    </location>
</feature>
<evidence type="ECO:0000313" key="11">
    <source>
        <dbReference type="EMBL" id="CAF0766137.1"/>
    </source>
</evidence>
<feature type="domain" description="VWFA" evidence="9">
    <location>
        <begin position="1692"/>
        <end position="1882"/>
    </location>
</feature>
<evidence type="ECO:0000256" key="5">
    <source>
        <dbReference type="ARBA" id="ARBA00023128"/>
    </source>
</evidence>
<dbReference type="FunFam" id="3.40.50.300:FF:000587">
    <property type="entry name" value="von Willebrand factor A domain containing 8"/>
    <property type="match status" value="1"/>
</dbReference>
<evidence type="ECO:0000259" key="10">
    <source>
        <dbReference type="SMART" id="SM00382"/>
    </source>
</evidence>
<keyword evidence="5" id="KW-0496">Mitochondrion</keyword>
<dbReference type="SMART" id="SM00327">
    <property type="entry name" value="VWA"/>
    <property type="match status" value="1"/>
</dbReference>
<keyword evidence="12" id="KW-1185">Reference proteome</keyword>
<sequence>MSRKLVFGFGKYKPFDIGIFIGINVLVGFYVWMPTLSAMFSLKVPKIQILTQISQKCPLTNFSRIYSSQKIDDKNFLRLGDHVKELKNPKNPEKVPRGYLALKNGCNSQSNLQNLQWLLQKDLLKQDCYLIGSPPGSFRRQLALSYAELTKREVEYLCLSKDTTESDIKQRREVKNSSVFYENQCAVNAALNGRILIIEGIEKAERNLLPILNNLLENREINLDDGHFLVAPERYDKLKSLNSDLKNLLRVHEDFRVIAIGLPVPKYKGNPLDPPLRSRFQAHLVSHPNYQDFLQYLKIEFKNTNSEIIEKLCNFSYSFYTSEVSQMGLIDFPIENLERVFKIIDSVKGTSKSPINEIKLIEKIYPYGLLYKNDEAKEKLASSMIEKFNLLNKNNSEFELLSVEDLANVKKVNFKNGSDEYYVEVLKGECKNEANNNESFIMNKYHSNALVDMFLNHTSGDFVLIGPSGCGKTELINKFANFLDYSTQTMYLFKDMSSRDLIQQRITMANGDTKWLNSPLIEAAINGDLIILDGIHRLKDDTLMSLRRLIQDRELDLLDGRKLLRHDKYDELLNEASAPEEKLQLESKIIRIHPSFRIIATAEATNLTDQKNSIEWLNSEILNLFLYQQIEPLPLDYEHEILNKKFKLNSKHEQLFEIIRQLKQSGQTDSHLKHIGNLFTLRKLIRLSKKIEKYPNINLKDEFLNSCLYKFMPNLNKKIVDDFLEKFNFQPSVDSEKIEFSTIKKASIEKAAKIPEVTFYENKLHSKILNNLFKDYSLGENLLLIGNQGTGKNKLVDKFLMLTQTPREYLQLHRDTTVHSLTVQPSIKNGVIHYEDSPLVKAIKSGEVLVIDEADKAPLHVTSILKSLIESGEMILSDGRRIVKHLNGRDPSKFIEIHRDFKMIILANRPGYPFLGNDFFSVLGDLLSCHPIDNPDPESEIQMLKNYAPNLNEKILKKLVDAFGTLRQMSDQGLISYPYSTREIVNIVKHLDKYPDDSLPQVLANVYDFDHFEEQSNLKETFKEVMNKHGIPVGITKFSLNLAESVQLPNIKFLENLKFNNLGQKKVEKSKISWSSEFEVNVEKFSCDKIESRSEYFSELKSIYSLGAKQKLITDFLTLKNKAYVAGVKPMSVIEVDMDTNECIEVSLEGLFKGAWRSYYPNFKILNLGSEILVHEESTNETLKIDFQNLKAQKLEKSKNFLGQKISKYFQNQNDMNKMINFNENIKIQFKTGSVDFYVIDLLTMEEKRINLGSNLRVNNMAKISEKYLLGSFYDANQVINRDHVRNENLKYFLIDVLNDTVVEIERSLFSNENDTFLNQIEVKNKEAWKLPKGLQELLQDNELNSFIIVPSINNHFTLIPNSSDQNPKSFVCERTNPLRSTNSNLKSQIPLLKSIIDLDKNFILTQVSKETRPNLKKTSENTLGLIELIDLNEQKVKYLQIPKPYNFSAHDSWDFKTSLNESEFLLDSSQDFVYTLDFYGNIHKWEVNRTQLDNSLSEWQKMVQLNNPELQLEYFKQSPNTELRDFNGPKHGKIDADNTPHVGGNTWAGGSGGFDTAGLGGVGGPYRLDSGHQVFQISDDLKKNVPEHVRKAAREMGEKAFRERLKQIQMSPYEHEIYLKYLNNVKRPIQQLRNILESLEAKKKERVWLKNQTQGDLDDAKLVEAITGEKNVYKRRGDDPNAENSLNPEKPKRLKLIVDVSGSMYRFNGVDNRLERELESVLMVMEAFSGFENKIVYDIVGHSGDGFNVKFVEAKNAPKNEAERLKVLHTMLAHSQFCSSGDHTFEATSQGIKDLAKEDADDYFVIVLSDANFDRYGLSPKSYARIMSETDKRVNAFCIFIGTLGNQALYLKNNLPQNKTFICMNTQDIPRIMQQIFQSAMLA</sequence>
<keyword evidence="4" id="KW-0809">Transit peptide</keyword>
<dbReference type="InterPro" id="IPR002035">
    <property type="entry name" value="VWF_A"/>
</dbReference>
<dbReference type="Gene3D" id="3.40.50.410">
    <property type="entry name" value="von Willebrand factor, type A domain"/>
    <property type="match status" value="1"/>
</dbReference>
<dbReference type="InterPro" id="IPR027417">
    <property type="entry name" value="P-loop_NTPase"/>
</dbReference>
<evidence type="ECO:0000256" key="7">
    <source>
        <dbReference type="ARBA" id="ARBA00070377"/>
    </source>
</evidence>
<dbReference type="PANTHER" id="PTHR21610:SF9">
    <property type="entry name" value="VON WILLEBRAND FACTOR A DOMAIN-CONTAINING PROTEIN 8"/>
    <property type="match status" value="1"/>
</dbReference>
<keyword evidence="3" id="KW-0067">ATP-binding</keyword>
<protein>
    <recommendedName>
        <fullName evidence="7">von Willebrand factor A domain-containing protein 8</fullName>
    </recommendedName>
</protein>
<gene>
    <name evidence="11" type="ORF">OXX778_LOCUS4701</name>
</gene>
<feature type="transmembrane region" description="Helical" evidence="8">
    <location>
        <begin position="12"/>
        <end position="33"/>
    </location>
</feature>
<evidence type="ECO:0000256" key="6">
    <source>
        <dbReference type="ARBA" id="ARBA00055988"/>
    </source>
</evidence>
<comment type="caution">
    <text evidence="11">The sequence shown here is derived from an EMBL/GenBank/DDBJ whole genome shotgun (WGS) entry which is preliminary data.</text>
</comment>
<evidence type="ECO:0000256" key="2">
    <source>
        <dbReference type="ARBA" id="ARBA00022741"/>
    </source>
</evidence>
<dbReference type="OrthoDB" id="5186at2759"/>
<dbReference type="Pfam" id="PF07728">
    <property type="entry name" value="AAA_5"/>
    <property type="match status" value="3"/>
</dbReference>
<evidence type="ECO:0000313" key="12">
    <source>
        <dbReference type="Proteomes" id="UP000663879"/>
    </source>
</evidence>
<dbReference type="SMART" id="SM00382">
    <property type="entry name" value="AAA"/>
    <property type="match status" value="2"/>
</dbReference>
<evidence type="ECO:0000256" key="4">
    <source>
        <dbReference type="ARBA" id="ARBA00022946"/>
    </source>
</evidence>
<dbReference type="PANTHER" id="PTHR21610">
    <property type="entry name" value="VON WILLEBRAND FACTOR A DOMAIN-CONTAINING PROTEIN 8"/>
    <property type="match status" value="1"/>
</dbReference>
<dbReference type="EMBL" id="CAJNOC010000476">
    <property type="protein sequence ID" value="CAF0766137.1"/>
    <property type="molecule type" value="Genomic_DNA"/>
</dbReference>
<keyword evidence="8" id="KW-1133">Transmembrane helix</keyword>
<dbReference type="InterPro" id="IPR011704">
    <property type="entry name" value="ATPase_dyneun-rel_AAA"/>
</dbReference>
<dbReference type="InterPro" id="IPR039891">
    <property type="entry name" value="VWA8"/>
</dbReference>
<dbReference type="GO" id="GO:0016887">
    <property type="term" value="F:ATP hydrolysis activity"/>
    <property type="evidence" value="ECO:0007669"/>
    <property type="project" value="InterPro"/>
</dbReference>
<accession>A0A813QF16</accession>
<organism evidence="11 12">
    <name type="scientific">Brachionus calyciflorus</name>
    <dbReference type="NCBI Taxonomy" id="104777"/>
    <lineage>
        <taxon>Eukaryota</taxon>
        <taxon>Metazoa</taxon>
        <taxon>Spiralia</taxon>
        <taxon>Gnathifera</taxon>
        <taxon>Rotifera</taxon>
        <taxon>Eurotatoria</taxon>
        <taxon>Monogononta</taxon>
        <taxon>Pseudotrocha</taxon>
        <taxon>Ploima</taxon>
        <taxon>Brachionidae</taxon>
        <taxon>Brachionus</taxon>
    </lineage>
</organism>
<dbReference type="GO" id="GO:0005739">
    <property type="term" value="C:mitochondrion"/>
    <property type="evidence" value="ECO:0007669"/>
    <property type="project" value="UniProtKB-SubCell"/>
</dbReference>
<evidence type="ECO:0000256" key="8">
    <source>
        <dbReference type="SAM" id="Phobius"/>
    </source>
</evidence>
<dbReference type="InterPro" id="IPR036465">
    <property type="entry name" value="vWFA_dom_sf"/>
</dbReference>
<evidence type="ECO:0000259" key="9">
    <source>
        <dbReference type="SMART" id="SM00327"/>
    </source>
</evidence>
<dbReference type="GO" id="GO:0005524">
    <property type="term" value="F:ATP binding"/>
    <property type="evidence" value="ECO:0007669"/>
    <property type="project" value="UniProtKB-KW"/>
</dbReference>
<dbReference type="SUPFAM" id="SSF53300">
    <property type="entry name" value="vWA-like"/>
    <property type="match status" value="1"/>
</dbReference>
<dbReference type="Gene3D" id="3.40.50.300">
    <property type="entry name" value="P-loop containing nucleotide triphosphate hydrolases"/>
    <property type="match status" value="3"/>
</dbReference>
<name>A0A813QF16_9BILA</name>
<evidence type="ECO:0000256" key="3">
    <source>
        <dbReference type="ARBA" id="ARBA00022840"/>
    </source>
</evidence>
<keyword evidence="2" id="KW-0547">Nucleotide-binding</keyword>
<dbReference type="FunFam" id="3.40.50.300:FF:000663">
    <property type="entry name" value="von Willebrand factor A domain containing 8"/>
    <property type="match status" value="1"/>
</dbReference>